<sequence>MPYQTDGITCKKPKCEDDNMDANILGLNAVMTWMKHSISVRVTGYCHRWLLLFGPV</sequence>
<evidence type="ECO:0000313" key="1">
    <source>
        <dbReference type="EMBL" id="JAH50020.1"/>
    </source>
</evidence>
<organism evidence="1">
    <name type="scientific">Anguilla anguilla</name>
    <name type="common">European freshwater eel</name>
    <name type="synonym">Muraena anguilla</name>
    <dbReference type="NCBI Taxonomy" id="7936"/>
    <lineage>
        <taxon>Eukaryota</taxon>
        <taxon>Metazoa</taxon>
        <taxon>Chordata</taxon>
        <taxon>Craniata</taxon>
        <taxon>Vertebrata</taxon>
        <taxon>Euteleostomi</taxon>
        <taxon>Actinopterygii</taxon>
        <taxon>Neopterygii</taxon>
        <taxon>Teleostei</taxon>
        <taxon>Anguilliformes</taxon>
        <taxon>Anguillidae</taxon>
        <taxon>Anguilla</taxon>
    </lineage>
</organism>
<reference evidence="1" key="2">
    <citation type="journal article" date="2015" name="Fish Shellfish Immunol.">
        <title>Early steps in the European eel (Anguilla anguilla)-Vibrio vulnificus interaction in the gills: Role of the RtxA13 toxin.</title>
        <authorList>
            <person name="Callol A."/>
            <person name="Pajuelo D."/>
            <person name="Ebbesson L."/>
            <person name="Teles M."/>
            <person name="MacKenzie S."/>
            <person name="Amaro C."/>
        </authorList>
    </citation>
    <scope>NUCLEOTIDE SEQUENCE</scope>
</reference>
<reference evidence="1" key="1">
    <citation type="submission" date="2014-11" db="EMBL/GenBank/DDBJ databases">
        <authorList>
            <person name="Amaro Gonzalez C."/>
        </authorList>
    </citation>
    <scope>NUCLEOTIDE SEQUENCE</scope>
</reference>
<protein>
    <submittedName>
        <fullName evidence="1">Uncharacterized protein</fullName>
    </submittedName>
</protein>
<proteinExistence type="predicted"/>
<dbReference type="AlphaFoldDB" id="A0A0E9TAT5"/>
<accession>A0A0E9TAT5</accession>
<name>A0A0E9TAT5_ANGAN</name>
<dbReference type="EMBL" id="GBXM01058557">
    <property type="protein sequence ID" value="JAH50020.1"/>
    <property type="molecule type" value="Transcribed_RNA"/>
</dbReference>